<sequence length="701" mass="81531">MKVAEDSKFNMWNTNGRRKDITDAYTKYLTILNEEFESGNYEWDSFPKSVGQFVFYMLAIQSSPEIFKDTNKLDSFNKYLEKSEYANSFWALDEETFESLPKGQILLEDLDKNLEARARHYTSNLTKIGFAYNNRKISTVGKSYLNEKVGQLDTFEKLLPINSINLILLRQLSKLRVYSKDGSMYYSPFNLLLYTLLKYNRISDSVLFKMIELLNPKFPVNPDTFLDRVLTTTFEEVQLSYNNRISGNDEFPDFQGVMQYEDFSKYFTSQKDSTQSQIYYEFYLKNYRFVQNKTQESLDILIELLKNKSKGKVIKTAFGGKESVYNTRKTRIEEFLTENADKVYLTDGTNNAMYYSEFRFSKRNSDVREYNRNFRKVALATGILHVNNGIAELAYRNLWEKFLNLDVLQNNIFVPSTKEDMEFYENSYGSVFYNNITLSKIYGYDENQVVSIVREITNELSLSTADEVKGHLQSQISIEFKEFVHRTFPKDKIIEILPLFSDRSNDKVIQKMVGVESSVPTIYEYIVGLAWYYLSDKDYDLHSSFNLTMTADFLPEKFAGGGYGDIVAVYDDEIVQLEVTLMDRNTQKRGEWEPVLRHAANLTIDEEPKPVTTLFVADELDDNTINIWRAVASVPLKSSREVQTFGKTAENVKIMPLKNIELRDLLSNNVNSTLLLTNINTSFSSLSQEFDVNWRETILDF</sequence>
<dbReference type="Gene3D" id="3.40.91.50">
    <property type="match status" value="1"/>
</dbReference>
<evidence type="ECO:0008006" key="3">
    <source>
        <dbReference type="Google" id="ProtNLM"/>
    </source>
</evidence>
<dbReference type="EMBL" id="PEBM01000050">
    <property type="protein sequence ID" value="PHV56110.1"/>
    <property type="molecule type" value="Genomic_DNA"/>
</dbReference>
<gene>
    <name evidence="1" type="ORF">CS010_08845</name>
</gene>
<dbReference type="InterPro" id="IPR018573">
    <property type="entry name" value="Restrct_endonuc_II_AlwI"/>
</dbReference>
<dbReference type="AlphaFoldDB" id="A0A2G3NRD2"/>
<dbReference type="Proteomes" id="UP000222913">
    <property type="component" value="Unassembled WGS sequence"/>
</dbReference>
<accession>A0A2G3NRD2</accession>
<dbReference type="RefSeq" id="WP_099390746.1">
    <property type="nucleotide sequence ID" value="NZ_PEBM01000050.1"/>
</dbReference>
<proteinExistence type="predicted"/>
<comment type="caution">
    <text evidence="1">The sequence shown here is derived from an EMBL/GenBank/DDBJ whole genome shotgun (WGS) entry which is preliminary data.</text>
</comment>
<evidence type="ECO:0000313" key="1">
    <source>
        <dbReference type="EMBL" id="PHV56110.1"/>
    </source>
</evidence>
<name>A0A2G3NRD2_STRMC</name>
<dbReference type="REBASE" id="242427">
    <property type="entry name" value="Sma27MVORF8850P"/>
</dbReference>
<reference evidence="1 2" key="1">
    <citation type="submission" date="2017-10" db="EMBL/GenBank/DDBJ databases">
        <title>Whole-genome sequence of three Streptococcus macedonicus strains isolated from Italian cheeses of the Veneto region.</title>
        <authorList>
            <person name="Treu L."/>
            <person name="De Diego-Diaz B."/>
            <person name="Papadimitriou K."/>
            <person name="Tsakalidou E."/>
            <person name="Corich V."/>
            <person name="Giacomini A."/>
        </authorList>
    </citation>
    <scope>NUCLEOTIDE SEQUENCE [LARGE SCALE GENOMIC DNA]</scope>
    <source>
        <strain evidence="1 2">27MV</strain>
    </source>
</reference>
<protein>
    <recommendedName>
        <fullName evidence="3">AlwI family type II restriction endonuclease</fullName>
    </recommendedName>
</protein>
<organism evidence="1 2">
    <name type="scientific">Streptococcus macedonicus</name>
    <name type="common">Streptococcus gallolyticus macedonicus</name>
    <dbReference type="NCBI Taxonomy" id="59310"/>
    <lineage>
        <taxon>Bacteria</taxon>
        <taxon>Bacillati</taxon>
        <taxon>Bacillota</taxon>
        <taxon>Bacilli</taxon>
        <taxon>Lactobacillales</taxon>
        <taxon>Streptococcaceae</taxon>
        <taxon>Streptococcus</taxon>
    </lineage>
</organism>
<evidence type="ECO:0000313" key="2">
    <source>
        <dbReference type="Proteomes" id="UP000222913"/>
    </source>
</evidence>
<dbReference type="Pfam" id="PF09491">
    <property type="entry name" value="RE_AlwI"/>
    <property type="match status" value="1"/>
</dbReference>